<name>A0ABV4U9B3_9BACT</name>
<evidence type="ECO:0000256" key="8">
    <source>
        <dbReference type="HAMAP-Rule" id="MF_00500"/>
    </source>
</evidence>
<reference evidence="9 10" key="1">
    <citation type="submission" date="2024-08" db="EMBL/GenBank/DDBJ databases">
        <title>Whole-genome sequencing of halo(alkali)philic microorganisms from hypersaline lakes.</title>
        <authorList>
            <person name="Sorokin D.Y."/>
            <person name="Merkel A.Y."/>
            <person name="Messina E."/>
            <person name="Yakimov M."/>
        </authorList>
    </citation>
    <scope>NUCLEOTIDE SEQUENCE [LARGE SCALE GENOMIC DNA]</scope>
    <source>
        <strain evidence="9 10">AB-hyl4</strain>
    </source>
</reference>
<comment type="function">
    <text evidence="1 8">Binds directly to 16S ribosomal RNA.</text>
</comment>
<evidence type="ECO:0000256" key="2">
    <source>
        <dbReference type="ARBA" id="ARBA00007634"/>
    </source>
</evidence>
<dbReference type="PANTHER" id="PTHR33398:SF1">
    <property type="entry name" value="SMALL RIBOSOMAL SUBUNIT PROTEIN BS20C"/>
    <property type="match status" value="1"/>
</dbReference>
<organism evidence="9 10">
    <name type="scientific">Natronomicrosphaera hydrolytica</name>
    <dbReference type="NCBI Taxonomy" id="3242702"/>
    <lineage>
        <taxon>Bacteria</taxon>
        <taxon>Pseudomonadati</taxon>
        <taxon>Planctomycetota</taxon>
        <taxon>Phycisphaerae</taxon>
        <taxon>Phycisphaerales</taxon>
        <taxon>Phycisphaeraceae</taxon>
        <taxon>Natronomicrosphaera</taxon>
    </lineage>
</organism>
<dbReference type="Proteomes" id="UP001575105">
    <property type="component" value="Unassembled WGS sequence"/>
</dbReference>
<accession>A0ABV4U9B3</accession>
<dbReference type="HAMAP" id="MF_00500">
    <property type="entry name" value="Ribosomal_bS20"/>
    <property type="match status" value="1"/>
</dbReference>
<keyword evidence="10" id="KW-1185">Reference proteome</keyword>
<evidence type="ECO:0000256" key="3">
    <source>
        <dbReference type="ARBA" id="ARBA00022730"/>
    </source>
</evidence>
<gene>
    <name evidence="8 9" type="primary">rpsT</name>
    <name evidence="9" type="ORF">ACERK3_12600</name>
</gene>
<keyword evidence="6 8" id="KW-0687">Ribonucleoprotein</keyword>
<evidence type="ECO:0000256" key="7">
    <source>
        <dbReference type="ARBA" id="ARBA00035136"/>
    </source>
</evidence>
<evidence type="ECO:0000256" key="6">
    <source>
        <dbReference type="ARBA" id="ARBA00023274"/>
    </source>
</evidence>
<proteinExistence type="inferred from homology"/>
<dbReference type="GO" id="GO:0005840">
    <property type="term" value="C:ribosome"/>
    <property type="evidence" value="ECO:0007669"/>
    <property type="project" value="UniProtKB-KW"/>
</dbReference>
<evidence type="ECO:0000256" key="1">
    <source>
        <dbReference type="ARBA" id="ARBA00003134"/>
    </source>
</evidence>
<dbReference type="InterPro" id="IPR002583">
    <property type="entry name" value="Ribosomal_bS20"/>
</dbReference>
<dbReference type="Pfam" id="PF01649">
    <property type="entry name" value="Ribosomal_S20p"/>
    <property type="match status" value="1"/>
</dbReference>
<dbReference type="EMBL" id="JBGUBD010000007">
    <property type="protein sequence ID" value="MFA9479124.1"/>
    <property type="molecule type" value="Genomic_DNA"/>
</dbReference>
<dbReference type="SUPFAM" id="SSF46992">
    <property type="entry name" value="Ribosomal protein S20"/>
    <property type="match status" value="1"/>
</dbReference>
<dbReference type="PANTHER" id="PTHR33398">
    <property type="entry name" value="30S RIBOSOMAL PROTEIN S20"/>
    <property type="match status" value="1"/>
</dbReference>
<dbReference type="NCBIfam" id="TIGR00029">
    <property type="entry name" value="S20"/>
    <property type="match status" value="1"/>
</dbReference>
<evidence type="ECO:0000256" key="5">
    <source>
        <dbReference type="ARBA" id="ARBA00022980"/>
    </source>
</evidence>
<evidence type="ECO:0000313" key="10">
    <source>
        <dbReference type="Proteomes" id="UP001575105"/>
    </source>
</evidence>
<evidence type="ECO:0000313" key="9">
    <source>
        <dbReference type="EMBL" id="MFA9479124.1"/>
    </source>
</evidence>
<dbReference type="RefSeq" id="WP_425346051.1">
    <property type="nucleotide sequence ID" value="NZ_JBGUBD010000007.1"/>
</dbReference>
<comment type="similarity">
    <text evidence="2 8">Belongs to the bacterial ribosomal protein bS20 family.</text>
</comment>
<dbReference type="Gene3D" id="1.20.58.110">
    <property type="entry name" value="Ribosomal protein S20"/>
    <property type="match status" value="1"/>
</dbReference>
<sequence length="91" mass="10348">MAHSLSAKKRIRQNTKRRALNRWRKAGFRASIKAYRETILHGSVEDAQKQLNGIYKLLDQVAAKGAIHRNTAARYKARLAVRLNHKRSAAA</sequence>
<protein>
    <recommendedName>
        <fullName evidence="7 8">Small ribosomal subunit protein bS20</fullName>
    </recommendedName>
</protein>
<comment type="caution">
    <text evidence="9">The sequence shown here is derived from an EMBL/GenBank/DDBJ whole genome shotgun (WGS) entry which is preliminary data.</text>
</comment>
<dbReference type="InterPro" id="IPR036510">
    <property type="entry name" value="Ribosomal_bS20_sf"/>
</dbReference>
<keyword evidence="3 8" id="KW-0699">rRNA-binding</keyword>
<keyword evidence="5 8" id="KW-0689">Ribosomal protein</keyword>
<keyword evidence="4 8" id="KW-0694">RNA-binding</keyword>
<evidence type="ECO:0000256" key="4">
    <source>
        <dbReference type="ARBA" id="ARBA00022884"/>
    </source>
</evidence>